<gene>
    <name evidence="2" type="primary">Necator_chrII.g8447</name>
    <name evidence="2" type="ORF">RB195_020653</name>
</gene>
<evidence type="ECO:0000313" key="3">
    <source>
        <dbReference type="Proteomes" id="UP001303046"/>
    </source>
</evidence>
<evidence type="ECO:0000256" key="1">
    <source>
        <dbReference type="SAM" id="SignalP"/>
    </source>
</evidence>
<reference evidence="2 3" key="1">
    <citation type="submission" date="2023-08" db="EMBL/GenBank/DDBJ databases">
        <title>A Necator americanus chromosomal reference genome.</title>
        <authorList>
            <person name="Ilik V."/>
            <person name="Petrzelkova K.J."/>
            <person name="Pardy F."/>
            <person name="Fuh T."/>
            <person name="Niatou-Singa F.S."/>
            <person name="Gouil Q."/>
            <person name="Baker L."/>
            <person name="Ritchie M.E."/>
            <person name="Jex A.R."/>
            <person name="Gazzola D."/>
            <person name="Li H."/>
            <person name="Toshio Fujiwara R."/>
            <person name="Zhan B."/>
            <person name="Aroian R.V."/>
            <person name="Pafco B."/>
            <person name="Schwarz E.M."/>
        </authorList>
    </citation>
    <scope>NUCLEOTIDE SEQUENCE [LARGE SCALE GENOMIC DNA]</scope>
    <source>
        <strain evidence="2 3">Aroian</strain>
        <tissue evidence="2">Whole animal</tissue>
    </source>
</reference>
<accession>A0ABR1CL31</accession>
<evidence type="ECO:0000313" key="2">
    <source>
        <dbReference type="EMBL" id="KAK6738665.1"/>
    </source>
</evidence>
<feature type="signal peptide" evidence="1">
    <location>
        <begin position="1"/>
        <end position="20"/>
    </location>
</feature>
<keyword evidence="1" id="KW-0732">Signal</keyword>
<proteinExistence type="predicted"/>
<sequence length="180" mass="20584">MRRFLLLIPVLLLSATGVLSLGGKSFLTQPRSYLINKSYALITLCEPQEKLPLNVSVSLNPFQENQVIKLQRADVPIEINPQIVHDITQITVAASPWPVPLNIKQITVRLDKKLFKLLLNPNCDSAEGFWTSPDMTAYWGRFIDCDEMDTYCDSRADEISDCDLPFAYYLLWRNGVDRYE</sequence>
<name>A0ABR1CL31_NECAM</name>
<protein>
    <submittedName>
        <fullName evidence="2">Uncharacterized protein</fullName>
    </submittedName>
</protein>
<comment type="caution">
    <text evidence="2">The sequence shown here is derived from an EMBL/GenBank/DDBJ whole genome shotgun (WGS) entry which is preliminary data.</text>
</comment>
<dbReference type="EMBL" id="JAVFWL010000002">
    <property type="protein sequence ID" value="KAK6738665.1"/>
    <property type="molecule type" value="Genomic_DNA"/>
</dbReference>
<organism evidence="2 3">
    <name type="scientific">Necator americanus</name>
    <name type="common">Human hookworm</name>
    <dbReference type="NCBI Taxonomy" id="51031"/>
    <lineage>
        <taxon>Eukaryota</taxon>
        <taxon>Metazoa</taxon>
        <taxon>Ecdysozoa</taxon>
        <taxon>Nematoda</taxon>
        <taxon>Chromadorea</taxon>
        <taxon>Rhabditida</taxon>
        <taxon>Rhabditina</taxon>
        <taxon>Rhabditomorpha</taxon>
        <taxon>Strongyloidea</taxon>
        <taxon>Ancylostomatidae</taxon>
        <taxon>Bunostominae</taxon>
        <taxon>Necator</taxon>
    </lineage>
</organism>
<dbReference type="Proteomes" id="UP001303046">
    <property type="component" value="Unassembled WGS sequence"/>
</dbReference>
<feature type="chain" id="PRO_5046305929" evidence="1">
    <location>
        <begin position="21"/>
        <end position="180"/>
    </location>
</feature>
<keyword evidence="3" id="KW-1185">Reference proteome</keyword>